<dbReference type="SUPFAM" id="SSF52777">
    <property type="entry name" value="CoA-dependent acyltransferases"/>
    <property type="match status" value="2"/>
</dbReference>
<dbReference type="InterPro" id="IPR010060">
    <property type="entry name" value="NRPS_synth"/>
</dbReference>
<dbReference type="Gene3D" id="3.30.559.10">
    <property type="entry name" value="Chloramphenicol acetyltransferase-like domain"/>
    <property type="match status" value="1"/>
</dbReference>
<dbReference type="Gene3D" id="3.40.50.12780">
    <property type="entry name" value="N-terminal domain of ligase-like"/>
    <property type="match status" value="1"/>
</dbReference>
<dbReference type="NCBIfam" id="TIGR01720">
    <property type="entry name" value="NRPS-para261"/>
    <property type="match status" value="1"/>
</dbReference>
<dbReference type="InterPro" id="IPR009081">
    <property type="entry name" value="PP-bd_ACP"/>
</dbReference>
<reference evidence="3 4" key="1">
    <citation type="journal article" date="2021" name="Microorganisms">
        <title>Genome Evolution of Filamentous Cyanobacterium Nostoc Species: From Facultative Symbiosis to Free Living.</title>
        <authorList>
            <person name="Huo D."/>
            <person name="Li H."/>
            <person name="Cai F."/>
            <person name="Guo X."/>
            <person name="Qiao Z."/>
            <person name="Wang W."/>
            <person name="Yu G."/>
            <person name="Li R."/>
        </authorList>
    </citation>
    <scope>NUCLEOTIDE SEQUENCE [LARGE SCALE GENOMIC DNA]</scope>
    <source>
        <strain evidence="3 4">CHAB 5714</strain>
    </source>
</reference>
<evidence type="ECO:0000259" key="2">
    <source>
        <dbReference type="PROSITE" id="PS50075"/>
    </source>
</evidence>
<dbReference type="PANTHER" id="PTHR45398">
    <property type="match status" value="1"/>
</dbReference>
<dbReference type="InterPro" id="IPR025110">
    <property type="entry name" value="AMP-bd_C"/>
</dbReference>
<dbReference type="PROSITE" id="PS50075">
    <property type="entry name" value="CARRIER"/>
    <property type="match status" value="1"/>
</dbReference>
<dbReference type="InterPro" id="IPR042099">
    <property type="entry name" value="ANL_N_sf"/>
</dbReference>
<accession>A0ABS8IEN9</accession>
<gene>
    <name evidence="3" type="ORF">LC586_26355</name>
</gene>
<evidence type="ECO:0000313" key="3">
    <source>
        <dbReference type="EMBL" id="MCC5602619.1"/>
    </source>
</evidence>
<dbReference type="InterPro" id="IPR023213">
    <property type="entry name" value="CAT-like_dom_sf"/>
</dbReference>
<evidence type="ECO:0000313" key="4">
    <source>
        <dbReference type="Proteomes" id="UP001199525"/>
    </source>
</evidence>
<dbReference type="PANTHER" id="PTHR45398:SF1">
    <property type="entry name" value="ENZYME, PUTATIVE (JCVI)-RELATED"/>
    <property type="match status" value="1"/>
</dbReference>
<dbReference type="InterPro" id="IPR036736">
    <property type="entry name" value="ACP-like_sf"/>
</dbReference>
<dbReference type="InterPro" id="IPR001242">
    <property type="entry name" value="Condensation_dom"/>
</dbReference>
<dbReference type="Pfam" id="PF00550">
    <property type="entry name" value="PP-binding"/>
    <property type="match status" value="1"/>
</dbReference>
<comment type="cofactor">
    <cofactor evidence="1">
        <name>pantetheine 4'-phosphate</name>
        <dbReference type="ChEBI" id="CHEBI:47942"/>
    </cofactor>
</comment>
<organism evidence="3 4">
    <name type="scientific">Nostoc favosum CHAB5714</name>
    <dbReference type="NCBI Taxonomy" id="2780399"/>
    <lineage>
        <taxon>Bacteria</taxon>
        <taxon>Bacillati</taxon>
        <taxon>Cyanobacteriota</taxon>
        <taxon>Cyanophyceae</taxon>
        <taxon>Nostocales</taxon>
        <taxon>Nostocaceae</taxon>
        <taxon>Nostoc</taxon>
        <taxon>Nostoc favosum</taxon>
    </lineage>
</organism>
<dbReference type="SUPFAM" id="SSF47336">
    <property type="entry name" value="ACP-like"/>
    <property type="match status" value="1"/>
</dbReference>
<dbReference type="Pfam" id="PF00668">
    <property type="entry name" value="Condensation"/>
    <property type="match status" value="1"/>
</dbReference>
<name>A0ABS8IEN9_9NOSO</name>
<dbReference type="Gene3D" id="1.10.1200.10">
    <property type="entry name" value="ACP-like"/>
    <property type="match status" value="1"/>
</dbReference>
<dbReference type="EMBL" id="JAIVFQ010000054">
    <property type="protein sequence ID" value="MCC5602619.1"/>
    <property type="molecule type" value="Genomic_DNA"/>
</dbReference>
<dbReference type="CDD" id="cd19534">
    <property type="entry name" value="E_NRPS"/>
    <property type="match status" value="1"/>
</dbReference>
<feature type="non-terminal residue" evidence="3">
    <location>
        <position position="1"/>
    </location>
</feature>
<dbReference type="RefSeq" id="WP_229488170.1">
    <property type="nucleotide sequence ID" value="NZ_JAIVFQ010000054.1"/>
</dbReference>
<dbReference type="Pfam" id="PF13193">
    <property type="entry name" value="AMP-binding_C"/>
    <property type="match status" value="1"/>
</dbReference>
<dbReference type="Gene3D" id="3.30.559.30">
    <property type="entry name" value="Nonribosomal peptide synthetase, condensation domain"/>
    <property type="match status" value="1"/>
</dbReference>
<protein>
    <submittedName>
        <fullName evidence="3">Condensation domain-containing protein</fullName>
    </submittedName>
</protein>
<proteinExistence type="predicted"/>
<dbReference type="Proteomes" id="UP001199525">
    <property type="component" value="Unassembled WGS sequence"/>
</dbReference>
<dbReference type="SUPFAM" id="SSF56801">
    <property type="entry name" value="Acetyl-CoA synthetase-like"/>
    <property type="match status" value="1"/>
</dbReference>
<dbReference type="InterPro" id="IPR045851">
    <property type="entry name" value="AMP-bd_C_sf"/>
</dbReference>
<keyword evidence="4" id="KW-1185">Reference proteome</keyword>
<comment type="caution">
    <text evidence="3">The sequence shown here is derived from an EMBL/GenBank/DDBJ whole genome shotgun (WGS) entry which is preliminary data.</text>
</comment>
<sequence>REMREMREMRTDQYPIPNTTLGEATPTTSLRDATRTLSTSAPCPIPNTLYKTGDRARYLSDGNIEYLGRLDNQVKIRGFRVELGEIEAVLQAHPLVQAAVVVLRKDNPNHPQLIAYIVRNQQNLELTDFRQYLATKLPAYMLPSAFVYLDKLPLTTNGKVDSTKLPPPEIKQQQAAPRTPIETILVQIWTELLGYNVGIGDNFFEHGGDSILSIQMVAKANQAGVKLTPKQLFQHQTIGQLATVIQVTPQGQAEQGKVTGTVFLTPIQHWFFEQNLHKLDHFNQAIILEVEPNLQADILQQAIEQLLIHHDMLRSHFVQQAVQWQQYISASIAQNHLTVVDLVSLPKNTQQHLIESTASQLQASLDLATGKLLRFALFRLGNGYSDRLLLIIHHLIVDGVSWRILLSDLGSAYQQLKAKESVQLPAKTTSFPEWAQQLQNYAQSAELTGELATWLKILPRESPALPLDYEYHPNVNTIASETQISVNLDATQTRALLEEVPKAYHTQINDVLLTALVQSMSQWTLARSLLVDLEGHGREDLFANTDISRTVGWFTTIFPVYLKLDSSNDLGANLKYVKEQLRQIPNKGIGYGLLRYLSSDKAFLSTPPTLARGGFESGVQSLQQLPQSDISFNYLGQLDWFSSQGWIHGIATESTGLLSNSQNSRHYKLNVTAWIAQSQLNVQWRYSRNLHDGVSIERIAQQFIKTLQTLIQHCQSPASGGYTPSDFAGARLNQKQLDQFINKLQQPKKG</sequence>
<evidence type="ECO:0000256" key="1">
    <source>
        <dbReference type="ARBA" id="ARBA00001957"/>
    </source>
</evidence>
<feature type="domain" description="Carrier" evidence="2">
    <location>
        <begin position="176"/>
        <end position="249"/>
    </location>
</feature>
<dbReference type="Gene3D" id="3.30.300.30">
    <property type="match status" value="1"/>
</dbReference>